<gene>
    <name evidence="2" type="ORF">M413DRAFT_419914</name>
</gene>
<dbReference type="EMBL" id="KN831788">
    <property type="protein sequence ID" value="KIM38936.1"/>
    <property type="molecule type" value="Genomic_DNA"/>
</dbReference>
<sequence>MYSQDADAHGVLQKREKHREVPRRERSRKHGNRSPLGQSLNERHRSEQAETAAEVQNRTAPNYPATPLEARLGLGPREGGAMRMRTGWGGERTHLDQYFCLQYQALYSL</sequence>
<organism evidence="2 3">
    <name type="scientific">Hebeloma cylindrosporum</name>
    <dbReference type="NCBI Taxonomy" id="76867"/>
    <lineage>
        <taxon>Eukaryota</taxon>
        <taxon>Fungi</taxon>
        <taxon>Dikarya</taxon>
        <taxon>Basidiomycota</taxon>
        <taxon>Agaricomycotina</taxon>
        <taxon>Agaricomycetes</taxon>
        <taxon>Agaricomycetidae</taxon>
        <taxon>Agaricales</taxon>
        <taxon>Agaricineae</taxon>
        <taxon>Hymenogastraceae</taxon>
        <taxon>Hebeloma</taxon>
    </lineage>
</organism>
<reference evidence="2 3" key="1">
    <citation type="submission" date="2014-04" db="EMBL/GenBank/DDBJ databases">
        <authorList>
            <consortium name="DOE Joint Genome Institute"/>
            <person name="Kuo A."/>
            <person name="Gay G."/>
            <person name="Dore J."/>
            <person name="Kohler A."/>
            <person name="Nagy L.G."/>
            <person name="Floudas D."/>
            <person name="Copeland A."/>
            <person name="Barry K.W."/>
            <person name="Cichocki N."/>
            <person name="Veneault-Fourrey C."/>
            <person name="LaButti K."/>
            <person name="Lindquist E.A."/>
            <person name="Lipzen A."/>
            <person name="Lundell T."/>
            <person name="Morin E."/>
            <person name="Murat C."/>
            <person name="Sun H."/>
            <person name="Tunlid A."/>
            <person name="Henrissat B."/>
            <person name="Grigoriev I.V."/>
            <person name="Hibbett D.S."/>
            <person name="Martin F."/>
            <person name="Nordberg H.P."/>
            <person name="Cantor M.N."/>
            <person name="Hua S.X."/>
        </authorList>
    </citation>
    <scope>NUCLEOTIDE SEQUENCE [LARGE SCALE GENOMIC DNA]</scope>
    <source>
        <strain evidence="3">h7</strain>
    </source>
</reference>
<name>A0A0C3C5Q4_HEBCY</name>
<evidence type="ECO:0000313" key="3">
    <source>
        <dbReference type="Proteomes" id="UP000053424"/>
    </source>
</evidence>
<evidence type="ECO:0000256" key="1">
    <source>
        <dbReference type="SAM" id="MobiDB-lite"/>
    </source>
</evidence>
<dbReference type="HOGENOM" id="CLU_2184291_0_0_1"/>
<dbReference type="Proteomes" id="UP000053424">
    <property type="component" value="Unassembled WGS sequence"/>
</dbReference>
<accession>A0A0C3C5Q4</accession>
<keyword evidence="3" id="KW-1185">Reference proteome</keyword>
<protein>
    <submittedName>
        <fullName evidence="2">Uncharacterized protein</fullName>
    </submittedName>
</protein>
<reference evidence="3" key="2">
    <citation type="submission" date="2015-01" db="EMBL/GenBank/DDBJ databases">
        <title>Evolutionary Origins and Diversification of the Mycorrhizal Mutualists.</title>
        <authorList>
            <consortium name="DOE Joint Genome Institute"/>
            <consortium name="Mycorrhizal Genomics Consortium"/>
            <person name="Kohler A."/>
            <person name="Kuo A."/>
            <person name="Nagy L.G."/>
            <person name="Floudas D."/>
            <person name="Copeland A."/>
            <person name="Barry K.W."/>
            <person name="Cichocki N."/>
            <person name="Veneault-Fourrey C."/>
            <person name="LaButti K."/>
            <person name="Lindquist E.A."/>
            <person name="Lipzen A."/>
            <person name="Lundell T."/>
            <person name="Morin E."/>
            <person name="Murat C."/>
            <person name="Riley R."/>
            <person name="Ohm R."/>
            <person name="Sun H."/>
            <person name="Tunlid A."/>
            <person name="Henrissat B."/>
            <person name="Grigoriev I.V."/>
            <person name="Hibbett D.S."/>
            <person name="Martin F."/>
        </authorList>
    </citation>
    <scope>NUCLEOTIDE SEQUENCE [LARGE SCALE GENOMIC DNA]</scope>
    <source>
        <strain evidence="3">h7</strain>
    </source>
</reference>
<feature type="region of interest" description="Disordered" evidence="1">
    <location>
        <begin position="1"/>
        <end position="81"/>
    </location>
</feature>
<evidence type="ECO:0000313" key="2">
    <source>
        <dbReference type="EMBL" id="KIM38936.1"/>
    </source>
</evidence>
<dbReference type="AlphaFoldDB" id="A0A0C3C5Q4"/>
<proteinExistence type="predicted"/>